<protein>
    <recommendedName>
        <fullName evidence="3">Peptidase S1 domain-containing protein</fullName>
    </recommendedName>
</protein>
<reference evidence="1 2" key="1">
    <citation type="submission" date="2021-06" db="EMBL/GenBank/DDBJ databases">
        <authorList>
            <person name="Palmer J.M."/>
        </authorList>
    </citation>
    <scope>NUCLEOTIDE SEQUENCE [LARGE SCALE GENOMIC DNA]</scope>
    <source>
        <strain evidence="1 2">MEX-2019</strain>
        <tissue evidence="1">Muscle</tissue>
    </source>
</reference>
<dbReference type="InterPro" id="IPR009003">
    <property type="entry name" value="Peptidase_S1_PA"/>
</dbReference>
<evidence type="ECO:0008006" key="3">
    <source>
        <dbReference type="Google" id="ProtNLM"/>
    </source>
</evidence>
<dbReference type="InterPro" id="IPR043504">
    <property type="entry name" value="Peptidase_S1_PA_chymotrypsin"/>
</dbReference>
<keyword evidence="2" id="KW-1185">Reference proteome</keyword>
<comment type="caution">
    <text evidence="1">The sequence shown here is derived from an EMBL/GenBank/DDBJ whole genome shotgun (WGS) entry which is preliminary data.</text>
</comment>
<sequence length="131" mass="14445">MPKRFCLGFRDRLGGETLHLEEPSNLDSLRRIAGDSGGPLMCKQNGAWFQAAVLLTVNTSTSLNRASTVMVFDKISRFQEFLTRTLGTFLSSEPTVNSTTAPSSIGVHQVHFPLFFCLHLLVLALCLPLFS</sequence>
<dbReference type="EMBL" id="JAHHUM010002472">
    <property type="protein sequence ID" value="KAK5603421.1"/>
    <property type="molecule type" value="Genomic_DNA"/>
</dbReference>
<dbReference type="Proteomes" id="UP001311232">
    <property type="component" value="Unassembled WGS sequence"/>
</dbReference>
<evidence type="ECO:0000313" key="2">
    <source>
        <dbReference type="Proteomes" id="UP001311232"/>
    </source>
</evidence>
<accession>A0AAV9R0Y5</accession>
<proteinExistence type="predicted"/>
<organism evidence="1 2">
    <name type="scientific">Crenichthys baileyi</name>
    <name type="common">White River springfish</name>
    <dbReference type="NCBI Taxonomy" id="28760"/>
    <lineage>
        <taxon>Eukaryota</taxon>
        <taxon>Metazoa</taxon>
        <taxon>Chordata</taxon>
        <taxon>Craniata</taxon>
        <taxon>Vertebrata</taxon>
        <taxon>Euteleostomi</taxon>
        <taxon>Actinopterygii</taxon>
        <taxon>Neopterygii</taxon>
        <taxon>Teleostei</taxon>
        <taxon>Neoteleostei</taxon>
        <taxon>Acanthomorphata</taxon>
        <taxon>Ovalentaria</taxon>
        <taxon>Atherinomorphae</taxon>
        <taxon>Cyprinodontiformes</taxon>
        <taxon>Goodeidae</taxon>
        <taxon>Crenichthys</taxon>
    </lineage>
</organism>
<dbReference type="SUPFAM" id="SSF50494">
    <property type="entry name" value="Trypsin-like serine proteases"/>
    <property type="match status" value="1"/>
</dbReference>
<dbReference type="AlphaFoldDB" id="A0AAV9R0Y5"/>
<gene>
    <name evidence="1" type="ORF">CRENBAI_008033</name>
</gene>
<dbReference type="Gene3D" id="2.40.10.10">
    <property type="entry name" value="Trypsin-like serine proteases"/>
    <property type="match status" value="1"/>
</dbReference>
<name>A0AAV9R0Y5_9TELE</name>
<evidence type="ECO:0000313" key="1">
    <source>
        <dbReference type="EMBL" id="KAK5603421.1"/>
    </source>
</evidence>